<evidence type="ECO:0000313" key="3">
    <source>
        <dbReference type="Proteomes" id="UP001174909"/>
    </source>
</evidence>
<dbReference type="Proteomes" id="UP001174909">
    <property type="component" value="Unassembled WGS sequence"/>
</dbReference>
<feature type="chain" id="PRO_5041273621" evidence="1">
    <location>
        <begin position="24"/>
        <end position="88"/>
    </location>
</feature>
<gene>
    <name evidence="2" type="ORF">GBAR_LOCUS13493</name>
</gene>
<name>A0AA35S421_GEOBA</name>
<keyword evidence="1" id="KW-0732">Signal</keyword>
<feature type="signal peptide" evidence="1">
    <location>
        <begin position="1"/>
        <end position="23"/>
    </location>
</feature>
<dbReference type="AlphaFoldDB" id="A0AA35S421"/>
<dbReference type="EMBL" id="CASHTH010001990">
    <property type="protein sequence ID" value="CAI8023060.1"/>
    <property type="molecule type" value="Genomic_DNA"/>
</dbReference>
<sequence>SDSAANAFAALIPLLTSASGASSQDSPVGDKPSRYLVVKGLPTIPMKLAEKFLPAPRVLRLAELSPKASSLQDSLVGALSHFQALQQH</sequence>
<feature type="non-terminal residue" evidence="2">
    <location>
        <position position="1"/>
    </location>
</feature>
<reference evidence="2" key="1">
    <citation type="submission" date="2023-03" db="EMBL/GenBank/DDBJ databases">
        <authorList>
            <person name="Steffen K."/>
            <person name="Cardenas P."/>
        </authorList>
    </citation>
    <scope>NUCLEOTIDE SEQUENCE</scope>
</reference>
<organism evidence="2 3">
    <name type="scientific">Geodia barretti</name>
    <name type="common">Barrett's horny sponge</name>
    <dbReference type="NCBI Taxonomy" id="519541"/>
    <lineage>
        <taxon>Eukaryota</taxon>
        <taxon>Metazoa</taxon>
        <taxon>Porifera</taxon>
        <taxon>Demospongiae</taxon>
        <taxon>Heteroscleromorpha</taxon>
        <taxon>Tetractinellida</taxon>
        <taxon>Astrophorina</taxon>
        <taxon>Geodiidae</taxon>
        <taxon>Geodia</taxon>
    </lineage>
</organism>
<evidence type="ECO:0000313" key="2">
    <source>
        <dbReference type="EMBL" id="CAI8023060.1"/>
    </source>
</evidence>
<comment type="caution">
    <text evidence="2">The sequence shown here is derived from an EMBL/GenBank/DDBJ whole genome shotgun (WGS) entry which is preliminary data.</text>
</comment>
<proteinExistence type="predicted"/>
<keyword evidence="3" id="KW-1185">Reference proteome</keyword>
<accession>A0AA35S421</accession>
<protein>
    <submittedName>
        <fullName evidence="2">Uncharacterized protein</fullName>
    </submittedName>
</protein>
<feature type="non-terminal residue" evidence="2">
    <location>
        <position position="88"/>
    </location>
</feature>
<evidence type="ECO:0000256" key="1">
    <source>
        <dbReference type="SAM" id="SignalP"/>
    </source>
</evidence>